<organism evidence="1">
    <name type="scientific">Anguilla anguilla</name>
    <name type="common">European freshwater eel</name>
    <name type="synonym">Muraena anguilla</name>
    <dbReference type="NCBI Taxonomy" id="7936"/>
    <lineage>
        <taxon>Eukaryota</taxon>
        <taxon>Metazoa</taxon>
        <taxon>Chordata</taxon>
        <taxon>Craniata</taxon>
        <taxon>Vertebrata</taxon>
        <taxon>Euteleostomi</taxon>
        <taxon>Actinopterygii</taxon>
        <taxon>Neopterygii</taxon>
        <taxon>Teleostei</taxon>
        <taxon>Anguilliformes</taxon>
        <taxon>Anguillidae</taxon>
        <taxon>Anguilla</taxon>
    </lineage>
</organism>
<reference evidence="1" key="1">
    <citation type="submission" date="2014-11" db="EMBL/GenBank/DDBJ databases">
        <authorList>
            <person name="Amaro Gonzalez C."/>
        </authorList>
    </citation>
    <scope>NUCLEOTIDE SEQUENCE</scope>
</reference>
<proteinExistence type="predicted"/>
<sequence length="26" mass="3126">MACLKWPNNMNFQQHRHTGISTFLYS</sequence>
<dbReference type="EMBL" id="GBXM01033689">
    <property type="protein sequence ID" value="JAH74888.1"/>
    <property type="molecule type" value="Transcribed_RNA"/>
</dbReference>
<accession>A0A0E9VCG0</accession>
<reference evidence="1" key="2">
    <citation type="journal article" date="2015" name="Fish Shellfish Immunol.">
        <title>Early steps in the European eel (Anguilla anguilla)-Vibrio vulnificus interaction in the gills: Role of the RtxA13 toxin.</title>
        <authorList>
            <person name="Callol A."/>
            <person name="Pajuelo D."/>
            <person name="Ebbesson L."/>
            <person name="Teles M."/>
            <person name="MacKenzie S."/>
            <person name="Amaro C."/>
        </authorList>
    </citation>
    <scope>NUCLEOTIDE SEQUENCE</scope>
</reference>
<dbReference type="AlphaFoldDB" id="A0A0E9VCG0"/>
<name>A0A0E9VCG0_ANGAN</name>
<evidence type="ECO:0000313" key="1">
    <source>
        <dbReference type="EMBL" id="JAH74888.1"/>
    </source>
</evidence>
<protein>
    <submittedName>
        <fullName evidence="1">Uncharacterized protein</fullName>
    </submittedName>
</protein>